<dbReference type="InterPro" id="IPR048634">
    <property type="entry name" value="SecD_SecF_C"/>
</dbReference>
<dbReference type="Pfam" id="PF21760">
    <property type="entry name" value="SecD_1st"/>
    <property type="match status" value="1"/>
</dbReference>
<evidence type="ECO:0000259" key="11">
    <source>
        <dbReference type="Pfam" id="PF02355"/>
    </source>
</evidence>
<reference evidence="14" key="1">
    <citation type="submission" date="2021-04" db="EMBL/GenBank/DDBJ databases">
        <title>Phycicoccus avicenniae sp. nov., a novel endophytic actinomycetes isolated from branch of Avicennia mariana.</title>
        <authorList>
            <person name="Tuo L."/>
        </authorList>
    </citation>
    <scope>NUCLEOTIDE SEQUENCE</scope>
    <source>
        <strain evidence="14">BSK3Z-2</strain>
    </source>
</reference>
<dbReference type="Gene3D" id="1.20.1640.10">
    <property type="entry name" value="Multidrug efflux transporter AcrB transmembrane domain"/>
    <property type="match status" value="1"/>
</dbReference>
<dbReference type="PANTHER" id="PTHR30081">
    <property type="entry name" value="PROTEIN-EXPORT MEMBRANE PROTEIN SEC"/>
    <property type="match status" value="1"/>
</dbReference>
<dbReference type="InterPro" id="IPR048631">
    <property type="entry name" value="SecD_1st"/>
</dbReference>
<dbReference type="RefSeq" id="WP_211601522.1">
    <property type="nucleotide sequence ID" value="NZ_JAGSNF010000003.1"/>
</dbReference>
<organism evidence="14 15">
    <name type="scientific">Phycicoccus avicenniae</name>
    <dbReference type="NCBI Taxonomy" id="2828860"/>
    <lineage>
        <taxon>Bacteria</taxon>
        <taxon>Bacillati</taxon>
        <taxon>Actinomycetota</taxon>
        <taxon>Actinomycetes</taxon>
        <taxon>Micrococcales</taxon>
        <taxon>Intrasporangiaceae</taxon>
        <taxon>Phycicoccus</taxon>
    </lineage>
</organism>
<dbReference type="GO" id="GO:0065002">
    <property type="term" value="P:intracellular protein transmembrane transport"/>
    <property type="evidence" value="ECO:0007669"/>
    <property type="project" value="UniProtKB-UniRule"/>
</dbReference>
<keyword evidence="4 9" id="KW-0812">Transmembrane</keyword>
<dbReference type="AlphaFoldDB" id="A0A941D680"/>
<sequence>MASATPKTLARRALIGITVLTVVLGGLLGGSIVWGSGEPTPKLGLDLEGGTQIILEPQTSEGQDVTTEQLNQARDIIVQRVDAGGVSGAEVTTQGDRNIVVSIPEIPTQEVRDAISRSSQMQFRPVLQVASGVPVPTPSPSEGGEPGASPSPSASSSASEGGDAESGDAEASLTPEPSATSNSALNEVLTAESPTPSGSDEATPSPSGSDEATPSPDATSGTGEPQDATSLEWVTPELQQQFDELDCTNPDAIPTEAADPTQPLVTCGDDLGKYILGPVVVSGADIDDATAGYRANQQGVLTSDVEIALSFSSEGSDRYADISRQMVSLPPPQNQLATVLDGRVIVAPQFNEAIPNGQASITGGFTLDGAQALADQLKFGALPLSFQEQSSVDISPTLGSEQLRYGFVAGLIGLALVVVYSLFQYRVLGFVTVASIVVAALLTYLAITILGWAENYRLDMAGITGLIIAIGFTADSFIVYFERIRDELRDGRSLAAAVETAWDRAKRTILIADAVNVLAALVLYVLASSSVRGFAFTLGLTTVIDIIVVFWFTHPLLTLLARRKFFREGHPWSGLDPNRLGASAARYVGRGRFVPRSQGVREPEGSHA</sequence>
<evidence type="ECO:0000259" key="13">
    <source>
        <dbReference type="Pfam" id="PF22599"/>
    </source>
</evidence>
<evidence type="ECO:0000256" key="5">
    <source>
        <dbReference type="ARBA" id="ARBA00022927"/>
    </source>
</evidence>
<feature type="compositionally biased region" description="Low complexity" evidence="10">
    <location>
        <begin position="131"/>
        <end position="161"/>
    </location>
</feature>
<evidence type="ECO:0000256" key="6">
    <source>
        <dbReference type="ARBA" id="ARBA00022989"/>
    </source>
</evidence>
<dbReference type="GO" id="GO:0043952">
    <property type="term" value="P:protein transport by the Sec complex"/>
    <property type="evidence" value="ECO:0007669"/>
    <property type="project" value="UniProtKB-UniRule"/>
</dbReference>
<evidence type="ECO:0000256" key="8">
    <source>
        <dbReference type="ARBA" id="ARBA00023136"/>
    </source>
</evidence>
<dbReference type="NCBIfam" id="TIGR01129">
    <property type="entry name" value="secD"/>
    <property type="match status" value="1"/>
</dbReference>
<dbReference type="PANTHER" id="PTHR30081:SF1">
    <property type="entry name" value="PROTEIN TRANSLOCASE SUBUNIT SECD"/>
    <property type="match status" value="1"/>
</dbReference>
<feature type="domain" description="Protein translocase subunit SecDF P1" evidence="12">
    <location>
        <begin position="71"/>
        <end position="126"/>
    </location>
</feature>
<feature type="domain" description="Protein export membrane protein SecD/SecF C-terminal" evidence="11">
    <location>
        <begin position="386"/>
        <end position="562"/>
    </location>
</feature>
<dbReference type="HAMAP" id="MF_01463_B">
    <property type="entry name" value="SecD_B"/>
    <property type="match status" value="1"/>
</dbReference>
<feature type="transmembrane region" description="Helical" evidence="9">
    <location>
        <begin position="458"/>
        <end position="481"/>
    </location>
</feature>
<comment type="caution">
    <text evidence="9">Lacks conserved residue(s) required for the propagation of feature annotation.</text>
</comment>
<evidence type="ECO:0000256" key="9">
    <source>
        <dbReference type="HAMAP-Rule" id="MF_01463"/>
    </source>
</evidence>
<evidence type="ECO:0000313" key="15">
    <source>
        <dbReference type="Proteomes" id="UP000677016"/>
    </source>
</evidence>
<comment type="function">
    <text evidence="9">Part of the Sec protein translocase complex. Interacts with the SecYEG preprotein conducting channel. SecDF uses the proton motive force (PMF) to complete protein translocation after the ATP-dependent function of SecA.</text>
</comment>
<proteinExistence type="inferred from homology"/>
<comment type="caution">
    <text evidence="14">The sequence shown here is derived from an EMBL/GenBank/DDBJ whole genome shotgun (WGS) entry which is preliminary data.</text>
</comment>
<comment type="subcellular location">
    <subcellularLocation>
        <location evidence="1 9">Cell membrane</location>
        <topology evidence="1 9">Multi-pass membrane protein</topology>
    </subcellularLocation>
</comment>
<dbReference type="InterPro" id="IPR022813">
    <property type="entry name" value="SecD/SecF_arch_bac"/>
</dbReference>
<protein>
    <recommendedName>
        <fullName evidence="9">Protein translocase subunit SecD</fullName>
    </recommendedName>
</protein>
<dbReference type="InterPro" id="IPR055344">
    <property type="entry name" value="SecD_SecF_C_bact"/>
</dbReference>
<feature type="region of interest" description="Disordered" evidence="10">
    <location>
        <begin position="131"/>
        <end position="228"/>
    </location>
</feature>
<dbReference type="Pfam" id="PF22599">
    <property type="entry name" value="SecDF_P1_head"/>
    <property type="match status" value="1"/>
</dbReference>
<accession>A0A941D680</accession>
<dbReference type="NCBIfam" id="TIGR00916">
    <property type="entry name" value="2A0604s01"/>
    <property type="match status" value="1"/>
</dbReference>
<evidence type="ECO:0000256" key="3">
    <source>
        <dbReference type="ARBA" id="ARBA00022475"/>
    </source>
</evidence>
<comment type="similarity">
    <text evidence="9">Belongs to the SecD/SecF family. SecD subfamily.</text>
</comment>
<evidence type="ECO:0000256" key="2">
    <source>
        <dbReference type="ARBA" id="ARBA00022448"/>
    </source>
</evidence>
<evidence type="ECO:0000256" key="7">
    <source>
        <dbReference type="ARBA" id="ARBA00023010"/>
    </source>
</evidence>
<dbReference type="GO" id="GO:0006605">
    <property type="term" value="P:protein targeting"/>
    <property type="evidence" value="ECO:0007669"/>
    <property type="project" value="UniProtKB-UniRule"/>
</dbReference>
<feature type="domain" description="SecDF P1 head subdomain" evidence="13">
    <location>
        <begin position="274"/>
        <end position="383"/>
    </location>
</feature>
<evidence type="ECO:0000256" key="1">
    <source>
        <dbReference type="ARBA" id="ARBA00004651"/>
    </source>
</evidence>
<feature type="transmembrane region" description="Helical" evidence="9">
    <location>
        <begin position="403"/>
        <end position="423"/>
    </location>
</feature>
<dbReference type="EMBL" id="JAGSNF010000003">
    <property type="protein sequence ID" value="MBR7742381.1"/>
    <property type="molecule type" value="Genomic_DNA"/>
</dbReference>
<dbReference type="InterPro" id="IPR005791">
    <property type="entry name" value="SecD"/>
</dbReference>
<keyword evidence="15" id="KW-1185">Reference proteome</keyword>
<dbReference type="Pfam" id="PF02355">
    <property type="entry name" value="SecD_SecF_C"/>
    <property type="match status" value="1"/>
</dbReference>
<evidence type="ECO:0000313" key="14">
    <source>
        <dbReference type="EMBL" id="MBR7742381.1"/>
    </source>
</evidence>
<feature type="transmembrane region" description="Helical" evidence="9">
    <location>
        <begin position="430"/>
        <end position="452"/>
    </location>
</feature>
<evidence type="ECO:0000259" key="12">
    <source>
        <dbReference type="Pfam" id="PF21760"/>
    </source>
</evidence>
<evidence type="ECO:0000256" key="4">
    <source>
        <dbReference type="ARBA" id="ARBA00022692"/>
    </source>
</evidence>
<keyword evidence="2 9" id="KW-0813">Transport</keyword>
<keyword evidence="3 9" id="KW-1003">Cell membrane</keyword>
<dbReference type="Proteomes" id="UP000677016">
    <property type="component" value="Unassembled WGS sequence"/>
</dbReference>
<feature type="transmembrane region" description="Helical" evidence="9">
    <location>
        <begin position="509"/>
        <end position="527"/>
    </location>
</feature>
<dbReference type="InterPro" id="IPR054384">
    <property type="entry name" value="SecDF_P1_head"/>
</dbReference>
<dbReference type="GO" id="GO:0015450">
    <property type="term" value="F:protein-transporting ATPase activity"/>
    <property type="evidence" value="ECO:0007669"/>
    <property type="project" value="InterPro"/>
</dbReference>
<keyword evidence="8 9" id="KW-0472">Membrane</keyword>
<feature type="compositionally biased region" description="Polar residues" evidence="10">
    <location>
        <begin position="175"/>
        <end position="185"/>
    </location>
</feature>
<gene>
    <name evidence="9 14" type="primary">secD</name>
    <name evidence="14" type="ORF">KC207_03630</name>
</gene>
<keyword evidence="7 9" id="KW-0811">Translocation</keyword>
<dbReference type="Gene3D" id="3.30.1360.200">
    <property type="match status" value="1"/>
</dbReference>
<feature type="compositionally biased region" description="Polar residues" evidence="10">
    <location>
        <begin position="192"/>
        <end position="228"/>
    </location>
</feature>
<keyword evidence="6 9" id="KW-1133">Transmembrane helix</keyword>
<feature type="transmembrane region" description="Helical" evidence="9">
    <location>
        <begin position="533"/>
        <end position="557"/>
    </location>
</feature>
<name>A0A941D680_9MICO</name>
<evidence type="ECO:0000256" key="10">
    <source>
        <dbReference type="SAM" id="MobiDB-lite"/>
    </source>
</evidence>
<dbReference type="Gene3D" id="3.30.70.3220">
    <property type="match status" value="1"/>
</dbReference>
<dbReference type="GO" id="GO:0005886">
    <property type="term" value="C:plasma membrane"/>
    <property type="evidence" value="ECO:0007669"/>
    <property type="project" value="UniProtKB-SubCell"/>
</dbReference>
<keyword evidence="5 9" id="KW-0653">Protein transport</keyword>
<dbReference type="SUPFAM" id="SSF82866">
    <property type="entry name" value="Multidrug efflux transporter AcrB transmembrane domain"/>
    <property type="match status" value="1"/>
</dbReference>
<comment type="subunit">
    <text evidence="9">Forms a complex with SecF. Part of the essential Sec protein translocation apparatus which comprises SecA, SecYEG and auxiliary proteins SecDF. Other proteins may also be involved.</text>
</comment>